<keyword evidence="2" id="KW-1185">Reference proteome</keyword>
<accession>A0A1S9PJL1</accession>
<evidence type="ECO:0000313" key="2">
    <source>
        <dbReference type="Proteomes" id="UP000189739"/>
    </source>
</evidence>
<comment type="caution">
    <text evidence="1">The sequence shown here is derived from an EMBL/GenBank/DDBJ whole genome shotgun (WGS) entry which is preliminary data.</text>
</comment>
<gene>
    <name evidence="1" type="ORF">BC343_22085</name>
</gene>
<proteinExistence type="predicted"/>
<sequence>MKKFAIIISVAAFAYIVAMVVTCNRISNAVDETAKEHPITYPAGVDTSFSGLFNAKENISDAETTIVKGRNPVSDFTYGNDHFIEISRLNCSADGPLDSLISVSFKDTRMSQNVIYTGTSSRLPVESLFAHRNQESSAHVYVTIFGDGLSQISKNDSTLIYQGKLKKFGLKYFKDSTQDIYIRREKAPYQPVRIIFARRNNSTYLVLMAKASKGRGYESAIDEHILK</sequence>
<dbReference type="AlphaFoldDB" id="A0A1S9PJL1"/>
<reference evidence="1 2" key="1">
    <citation type="submission" date="2016-07" db="EMBL/GenBank/DDBJ databases">
        <title>Genomic analysis of zinc-resistant bacterium Mucilaginibacter pedocola TBZ30.</title>
        <authorList>
            <person name="Huang J."/>
            <person name="Tang J."/>
        </authorList>
    </citation>
    <scope>NUCLEOTIDE SEQUENCE [LARGE SCALE GENOMIC DNA]</scope>
    <source>
        <strain evidence="1 2">TBZ30</strain>
    </source>
</reference>
<dbReference type="RefSeq" id="WP_078346961.1">
    <property type="nucleotide sequence ID" value="NZ_MBTF01000003.1"/>
</dbReference>
<name>A0A1S9PJL1_9SPHI</name>
<protein>
    <submittedName>
        <fullName evidence="1">Uncharacterized protein</fullName>
    </submittedName>
</protein>
<dbReference type="OrthoDB" id="799104at2"/>
<organism evidence="1 2">
    <name type="scientific">Mucilaginibacter pedocola</name>
    <dbReference type="NCBI Taxonomy" id="1792845"/>
    <lineage>
        <taxon>Bacteria</taxon>
        <taxon>Pseudomonadati</taxon>
        <taxon>Bacteroidota</taxon>
        <taxon>Sphingobacteriia</taxon>
        <taxon>Sphingobacteriales</taxon>
        <taxon>Sphingobacteriaceae</taxon>
        <taxon>Mucilaginibacter</taxon>
    </lineage>
</organism>
<dbReference type="EMBL" id="MBTF01000003">
    <property type="protein sequence ID" value="OOQ61134.1"/>
    <property type="molecule type" value="Genomic_DNA"/>
</dbReference>
<evidence type="ECO:0000313" key="1">
    <source>
        <dbReference type="EMBL" id="OOQ61134.1"/>
    </source>
</evidence>
<dbReference type="Proteomes" id="UP000189739">
    <property type="component" value="Unassembled WGS sequence"/>
</dbReference>